<accession>A0A151M1H4</accession>
<dbReference type="EMBL" id="AKHW03006823">
    <property type="protein sequence ID" value="KYO18330.1"/>
    <property type="molecule type" value="Genomic_DNA"/>
</dbReference>
<keyword evidence="11" id="KW-1185">Reference proteome</keyword>
<dbReference type="SUPFAM" id="SSF52540">
    <property type="entry name" value="P-loop containing nucleoside triphosphate hydrolases"/>
    <property type="match status" value="1"/>
</dbReference>
<dbReference type="InterPro" id="IPR037684">
    <property type="entry name" value="GBP_C"/>
</dbReference>
<evidence type="ECO:0000256" key="4">
    <source>
        <dbReference type="ARBA" id="ARBA00022859"/>
    </source>
</evidence>
<evidence type="ECO:0000313" key="11">
    <source>
        <dbReference type="Proteomes" id="UP000050525"/>
    </source>
</evidence>
<feature type="compositionally biased region" description="Gly residues" evidence="8">
    <location>
        <begin position="70"/>
        <end position="90"/>
    </location>
</feature>
<evidence type="ECO:0000313" key="10">
    <source>
        <dbReference type="EMBL" id="KYO18330.1"/>
    </source>
</evidence>
<dbReference type="Gene3D" id="1.20.1000.10">
    <property type="entry name" value="Guanylate-binding protein, C-terminal domain"/>
    <property type="match status" value="2"/>
</dbReference>
<comment type="caution">
    <text evidence="10">The sequence shown here is derived from an EMBL/GenBank/DDBJ whole genome shotgun (WGS) entry which is preliminary data.</text>
</comment>
<proteinExistence type="inferred from homology"/>
<keyword evidence="5" id="KW-0342">GTP-binding</keyword>
<feature type="domain" description="GB1/RHD3-type G" evidence="9">
    <location>
        <begin position="137"/>
        <end position="378"/>
    </location>
</feature>
<dbReference type="GO" id="GO:0005525">
    <property type="term" value="F:GTP binding"/>
    <property type="evidence" value="ECO:0007669"/>
    <property type="project" value="UniProtKB-KW"/>
</dbReference>
<protein>
    <recommendedName>
        <fullName evidence="9">GB1/RHD3-type G domain-containing protein</fullName>
    </recommendedName>
</protein>
<comment type="similarity">
    <text evidence="6">Belongs to the TRAFAC class dynamin-like GTPase superfamily. GB1/RHD3 GTPase family.</text>
</comment>
<organism evidence="10 11">
    <name type="scientific">Alligator mississippiensis</name>
    <name type="common">American alligator</name>
    <dbReference type="NCBI Taxonomy" id="8496"/>
    <lineage>
        <taxon>Eukaryota</taxon>
        <taxon>Metazoa</taxon>
        <taxon>Chordata</taxon>
        <taxon>Craniata</taxon>
        <taxon>Vertebrata</taxon>
        <taxon>Euteleostomi</taxon>
        <taxon>Archelosauria</taxon>
        <taxon>Archosauria</taxon>
        <taxon>Crocodylia</taxon>
        <taxon>Alligatoridae</taxon>
        <taxon>Alligatorinae</taxon>
        <taxon>Alligator</taxon>
    </lineage>
</organism>
<feature type="compositionally biased region" description="Basic and acidic residues" evidence="8">
    <location>
        <begin position="92"/>
        <end position="105"/>
    </location>
</feature>
<evidence type="ECO:0000256" key="3">
    <source>
        <dbReference type="ARBA" id="ARBA00022801"/>
    </source>
</evidence>
<dbReference type="Gene3D" id="3.40.50.300">
    <property type="entry name" value="P-loop containing nucleotide triphosphate hydrolases"/>
    <property type="match status" value="1"/>
</dbReference>
<evidence type="ECO:0000256" key="5">
    <source>
        <dbReference type="ARBA" id="ARBA00023134"/>
    </source>
</evidence>
<reference evidence="10 11" key="1">
    <citation type="journal article" date="2012" name="Genome Biol.">
        <title>Sequencing three crocodilian genomes to illuminate the evolution of archosaurs and amniotes.</title>
        <authorList>
            <person name="St John J.A."/>
            <person name="Braun E.L."/>
            <person name="Isberg S.R."/>
            <person name="Miles L.G."/>
            <person name="Chong A.Y."/>
            <person name="Gongora J."/>
            <person name="Dalzell P."/>
            <person name="Moran C."/>
            <person name="Bed'hom B."/>
            <person name="Abzhanov A."/>
            <person name="Burgess S.C."/>
            <person name="Cooksey A.M."/>
            <person name="Castoe T.A."/>
            <person name="Crawford N.G."/>
            <person name="Densmore L.D."/>
            <person name="Drew J.C."/>
            <person name="Edwards S.V."/>
            <person name="Faircloth B.C."/>
            <person name="Fujita M.K."/>
            <person name="Greenwold M.J."/>
            <person name="Hoffmann F.G."/>
            <person name="Howard J.M."/>
            <person name="Iguchi T."/>
            <person name="Janes D.E."/>
            <person name="Khan S.Y."/>
            <person name="Kohno S."/>
            <person name="de Koning A.J."/>
            <person name="Lance S.L."/>
            <person name="McCarthy F.M."/>
            <person name="McCormack J.E."/>
            <person name="Merchant M.E."/>
            <person name="Peterson D.G."/>
            <person name="Pollock D.D."/>
            <person name="Pourmand N."/>
            <person name="Raney B.J."/>
            <person name="Roessler K.A."/>
            <person name="Sanford J.R."/>
            <person name="Sawyer R.H."/>
            <person name="Schmidt C.J."/>
            <person name="Triplett E.W."/>
            <person name="Tuberville T.D."/>
            <person name="Venegas-Anaya M."/>
            <person name="Howard J.T."/>
            <person name="Jarvis E.D."/>
            <person name="Guillette L.J.Jr."/>
            <person name="Glenn T.C."/>
            <person name="Green R.E."/>
            <person name="Ray D.A."/>
        </authorList>
    </citation>
    <scope>NUCLEOTIDE SEQUENCE [LARGE SCALE GENOMIC DNA]</scope>
    <source>
        <strain evidence="10">KSC_2009_1</strain>
    </source>
</reference>
<dbReference type="PANTHER" id="PTHR10751">
    <property type="entry name" value="GUANYLATE BINDING PROTEIN"/>
    <property type="match status" value="1"/>
</dbReference>
<dbReference type="CDD" id="cd16269">
    <property type="entry name" value="GBP_C"/>
    <property type="match status" value="1"/>
</dbReference>
<dbReference type="InterPro" id="IPR003191">
    <property type="entry name" value="Guanylate-bd/ATL_C"/>
</dbReference>
<dbReference type="eggNOG" id="KOG2037">
    <property type="taxonomic scope" value="Eukaryota"/>
</dbReference>
<dbReference type="SUPFAM" id="SSF48340">
    <property type="entry name" value="Interferon-induced guanylate-binding protein 1 (GBP1), C-terminal domain"/>
    <property type="match status" value="2"/>
</dbReference>
<evidence type="ECO:0000256" key="1">
    <source>
        <dbReference type="ARBA" id="ARBA00022588"/>
    </source>
</evidence>
<dbReference type="AlphaFoldDB" id="A0A151M1H4"/>
<keyword evidence="3" id="KW-0378">Hydrolase</keyword>
<keyword evidence="2" id="KW-0547">Nucleotide-binding</keyword>
<dbReference type="GO" id="GO:0003924">
    <property type="term" value="F:GTPase activity"/>
    <property type="evidence" value="ECO:0007669"/>
    <property type="project" value="InterPro"/>
</dbReference>
<evidence type="ECO:0000256" key="2">
    <source>
        <dbReference type="ARBA" id="ARBA00022741"/>
    </source>
</evidence>
<sequence>MGHAVQAVSVLQKFLQSQDAVANTILQADHSLSEPDKELSSETAPGTPAPPAPHPSLALTQHPVPPRAAGMGGGSGVQGGSVAGSTGGGQAERQEAEHSHEEHMRQLKAQLEAEHQQLLDEHWQVLDHKLRASDTSFSLGSTVQSHTKGIWMWCMPHPCRCDLVLVLLDIEGLGDVERGNTKNDCWIFALAVLLSSLLVYNSKGTVDQYAMEQLHFVSELMDHIKVKAQEGDGEGDDTEFIRFFPGFIWAVQEFTLQLISNGQPVTEDQYLENALALKPGNSKRVMEYNLPHQCLCSFFPTCKCFIFVQTVPAKDISQLELLPESTLDPQFLVQTCHFCNYVFQEAKAKTVKGRHCVNGRMFSSLVQNYVKTIRSGKVPCIDNTVIALAATENEAAITAALAHYEAEMRKLQLPVELDKLLEAHGKCEEGALKLFMEHSFRDSEQQYQKQLVVGIAEQRGNILAQNEDVSKEICLALLEELPAPMKKNLSDGVYSRPGGYGVYKADLSQVVEGYWGKPNKGVKAEEVLDQFLAKMQPEAAAVLKVDTKLTEAEKHIVDEKQKAEVWSSRRRQRRRRGCRWMTKRMLMKDQERSYEENLKQLKAKMKDEAERVRKEAAQVLEYRLKEQEAILSIFTTIGEGLRAINGIASLTKFRQTAQPKHK</sequence>
<feature type="compositionally biased region" description="Basic and acidic residues" evidence="8">
    <location>
        <begin position="31"/>
        <end position="40"/>
    </location>
</feature>
<evidence type="ECO:0000256" key="7">
    <source>
        <dbReference type="SAM" id="Coils"/>
    </source>
</evidence>
<dbReference type="InterPro" id="IPR027417">
    <property type="entry name" value="P-loop_NTPase"/>
</dbReference>
<feature type="region of interest" description="Disordered" evidence="8">
    <location>
        <begin position="31"/>
        <end position="105"/>
    </location>
</feature>
<name>A0A151M1H4_ALLMI</name>
<dbReference type="PROSITE" id="PS51715">
    <property type="entry name" value="G_GB1_RHD3"/>
    <property type="match status" value="1"/>
</dbReference>
<dbReference type="GO" id="GO:0045087">
    <property type="term" value="P:innate immune response"/>
    <property type="evidence" value="ECO:0007669"/>
    <property type="project" value="UniProtKB-KW"/>
</dbReference>
<keyword evidence="1" id="KW-0399">Innate immunity</keyword>
<evidence type="ECO:0000256" key="6">
    <source>
        <dbReference type="PROSITE-ProRule" id="PRU01052"/>
    </source>
</evidence>
<keyword evidence="7" id="KW-0175">Coiled coil</keyword>
<dbReference type="Pfam" id="PF02263">
    <property type="entry name" value="GBP"/>
    <property type="match status" value="1"/>
</dbReference>
<dbReference type="InterPro" id="IPR015894">
    <property type="entry name" value="Guanylate-bd_N"/>
</dbReference>
<evidence type="ECO:0000256" key="8">
    <source>
        <dbReference type="SAM" id="MobiDB-lite"/>
    </source>
</evidence>
<evidence type="ECO:0000259" key="9">
    <source>
        <dbReference type="PROSITE" id="PS51715"/>
    </source>
</evidence>
<dbReference type="InterPro" id="IPR036543">
    <property type="entry name" value="Guanylate-bd_C_sf"/>
</dbReference>
<keyword evidence="4" id="KW-0391">Immunity</keyword>
<dbReference type="Proteomes" id="UP000050525">
    <property type="component" value="Unassembled WGS sequence"/>
</dbReference>
<feature type="coiled-coil region" evidence="7">
    <location>
        <begin position="584"/>
        <end position="618"/>
    </location>
</feature>
<dbReference type="Pfam" id="PF02841">
    <property type="entry name" value="GBP_C"/>
    <property type="match status" value="2"/>
</dbReference>
<gene>
    <name evidence="10" type="ORF">Y1Q_0019442</name>
</gene>
<dbReference type="InterPro" id="IPR030386">
    <property type="entry name" value="G_GB1_RHD3_dom"/>
</dbReference>